<dbReference type="Proteomes" id="UP000585474">
    <property type="component" value="Unassembled WGS sequence"/>
</dbReference>
<keyword evidence="1" id="KW-0472">Membrane</keyword>
<evidence type="ECO:0000256" key="1">
    <source>
        <dbReference type="SAM" id="Phobius"/>
    </source>
</evidence>
<dbReference type="OrthoDB" id="1706811at2759"/>
<gene>
    <name evidence="2" type="ORF">Acr_20g0010260</name>
</gene>
<organism evidence="2 3">
    <name type="scientific">Actinidia rufa</name>
    <dbReference type="NCBI Taxonomy" id="165716"/>
    <lineage>
        <taxon>Eukaryota</taxon>
        <taxon>Viridiplantae</taxon>
        <taxon>Streptophyta</taxon>
        <taxon>Embryophyta</taxon>
        <taxon>Tracheophyta</taxon>
        <taxon>Spermatophyta</taxon>
        <taxon>Magnoliopsida</taxon>
        <taxon>eudicotyledons</taxon>
        <taxon>Gunneridae</taxon>
        <taxon>Pentapetalae</taxon>
        <taxon>asterids</taxon>
        <taxon>Ericales</taxon>
        <taxon>Actinidiaceae</taxon>
        <taxon>Actinidia</taxon>
    </lineage>
</organism>
<feature type="transmembrane region" description="Helical" evidence="1">
    <location>
        <begin position="72"/>
        <end position="97"/>
    </location>
</feature>
<keyword evidence="1" id="KW-0812">Transmembrane</keyword>
<evidence type="ECO:0000313" key="3">
    <source>
        <dbReference type="Proteomes" id="UP000585474"/>
    </source>
</evidence>
<keyword evidence="3" id="KW-1185">Reference proteome</keyword>
<proteinExistence type="predicted"/>
<accession>A0A7J0GET0</accession>
<keyword evidence="1" id="KW-1133">Transmembrane helix</keyword>
<name>A0A7J0GET0_9ERIC</name>
<comment type="caution">
    <text evidence="2">The sequence shown here is derived from an EMBL/GenBank/DDBJ whole genome shotgun (WGS) entry which is preliminary data.</text>
</comment>
<protein>
    <submittedName>
        <fullName evidence="2">Uncharacterized protein</fullName>
    </submittedName>
</protein>
<dbReference type="EMBL" id="BJWL01000020">
    <property type="protein sequence ID" value="GFZ09218.1"/>
    <property type="molecule type" value="Genomic_DNA"/>
</dbReference>
<reference evidence="2 3" key="1">
    <citation type="submission" date="2019-07" db="EMBL/GenBank/DDBJ databases">
        <title>De Novo Assembly of kiwifruit Actinidia rufa.</title>
        <authorList>
            <person name="Sugita-Konishi S."/>
            <person name="Sato K."/>
            <person name="Mori E."/>
            <person name="Abe Y."/>
            <person name="Kisaki G."/>
            <person name="Hamano K."/>
            <person name="Suezawa K."/>
            <person name="Otani M."/>
            <person name="Fukuda T."/>
            <person name="Manabe T."/>
            <person name="Gomi K."/>
            <person name="Tabuchi M."/>
            <person name="Akimitsu K."/>
            <person name="Kataoka I."/>
        </authorList>
    </citation>
    <scope>NUCLEOTIDE SEQUENCE [LARGE SCALE GENOMIC DNA]</scope>
    <source>
        <strain evidence="3">cv. Fuchu</strain>
    </source>
</reference>
<evidence type="ECO:0000313" key="2">
    <source>
        <dbReference type="EMBL" id="GFZ09218.1"/>
    </source>
</evidence>
<dbReference type="AlphaFoldDB" id="A0A7J0GET0"/>
<sequence length="219" mass="24919">MQRLLRARKFLKYITDDAQPPYLPKDDGDDSYAKYQSQLEDWDINNSKIITCSSLPGPIPQMQPPFMPTETVLIYIISSWLFFLIMSIHRLLFFIVIPLPTIGQDLAELRFEETHKKTMASHQHSQPVLSIPSWSPLPPSFQPVRSTSSKTIPSSSQKKYCSFCRRDNHSFEECRSRNKPKRKGSYYRQTAVVTDSIGPSLDSSSSSALTAANVEIIVT</sequence>